<protein>
    <submittedName>
        <fullName evidence="8">Rod shape determining protein RodA</fullName>
    </submittedName>
</protein>
<dbReference type="GO" id="GO:0032153">
    <property type="term" value="C:cell division site"/>
    <property type="evidence" value="ECO:0007669"/>
    <property type="project" value="TreeGrafter"/>
</dbReference>
<organism evidence="8 9">
    <name type="scientific">Kytococcus aerolatus</name>
    <dbReference type="NCBI Taxonomy" id="592308"/>
    <lineage>
        <taxon>Bacteria</taxon>
        <taxon>Bacillati</taxon>
        <taxon>Actinomycetota</taxon>
        <taxon>Actinomycetes</taxon>
        <taxon>Micrococcales</taxon>
        <taxon>Kytococcaceae</taxon>
        <taxon>Kytococcus</taxon>
    </lineage>
</organism>
<keyword evidence="5 7" id="KW-0472">Membrane</keyword>
<keyword evidence="9" id="KW-1185">Reference proteome</keyword>
<feature type="transmembrane region" description="Helical" evidence="7">
    <location>
        <begin position="127"/>
        <end position="148"/>
    </location>
</feature>
<feature type="transmembrane region" description="Helical" evidence="7">
    <location>
        <begin position="393"/>
        <end position="416"/>
    </location>
</feature>
<gene>
    <name evidence="8" type="ORF">SAMN05445756_1805</name>
</gene>
<dbReference type="OrthoDB" id="9768187at2"/>
<proteinExistence type="predicted"/>
<evidence type="ECO:0000256" key="5">
    <source>
        <dbReference type="ARBA" id="ARBA00023136"/>
    </source>
</evidence>
<feature type="transmembrane region" description="Helical" evidence="7">
    <location>
        <begin position="67"/>
        <end position="86"/>
    </location>
</feature>
<feature type="region of interest" description="Disordered" evidence="6">
    <location>
        <begin position="1"/>
        <end position="53"/>
    </location>
</feature>
<dbReference type="Proteomes" id="UP000198122">
    <property type="component" value="Unassembled WGS sequence"/>
</dbReference>
<feature type="transmembrane region" description="Helical" evidence="7">
    <location>
        <begin position="355"/>
        <end position="373"/>
    </location>
</feature>
<evidence type="ECO:0000256" key="1">
    <source>
        <dbReference type="ARBA" id="ARBA00004141"/>
    </source>
</evidence>
<feature type="transmembrane region" description="Helical" evidence="7">
    <location>
        <begin position="189"/>
        <end position="207"/>
    </location>
</feature>
<dbReference type="PANTHER" id="PTHR30474:SF14">
    <property type="entry name" value="CELL CYCLE PROTEIN"/>
    <property type="match status" value="1"/>
</dbReference>
<feature type="transmembrane region" description="Helical" evidence="7">
    <location>
        <begin position="317"/>
        <end position="343"/>
    </location>
</feature>
<keyword evidence="4 7" id="KW-1133">Transmembrane helix</keyword>
<dbReference type="GO" id="GO:0005886">
    <property type="term" value="C:plasma membrane"/>
    <property type="evidence" value="ECO:0007669"/>
    <property type="project" value="TreeGrafter"/>
</dbReference>
<evidence type="ECO:0000313" key="9">
    <source>
        <dbReference type="Proteomes" id="UP000198122"/>
    </source>
</evidence>
<dbReference type="InterPro" id="IPR001182">
    <property type="entry name" value="FtsW/RodA"/>
</dbReference>
<feature type="transmembrane region" description="Helical" evidence="7">
    <location>
        <begin position="98"/>
        <end position="115"/>
    </location>
</feature>
<dbReference type="GO" id="GO:0051301">
    <property type="term" value="P:cell division"/>
    <property type="evidence" value="ECO:0007669"/>
    <property type="project" value="InterPro"/>
</dbReference>
<dbReference type="EMBL" id="FYEZ01000002">
    <property type="protein sequence ID" value="SNC72327.1"/>
    <property type="molecule type" value="Genomic_DNA"/>
</dbReference>
<evidence type="ECO:0000256" key="7">
    <source>
        <dbReference type="SAM" id="Phobius"/>
    </source>
</evidence>
<reference evidence="8 9" key="1">
    <citation type="submission" date="2017-06" db="EMBL/GenBank/DDBJ databases">
        <authorList>
            <person name="Kim H.J."/>
            <person name="Triplett B.A."/>
        </authorList>
    </citation>
    <scope>NUCLEOTIDE SEQUENCE [LARGE SCALE GENOMIC DNA]</scope>
    <source>
        <strain evidence="8 9">DSM 22179</strain>
    </source>
</reference>
<evidence type="ECO:0000256" key="2">
    <source>
        <dbReference type="ARBA" id="ARBA00022692"/>
    </source>
</evidence>
<dbReference type="AlphaFoldDB" id="A0A212U237"/>
<feature type="transmembrane region" description="Helical" evidence="7">
    <location>
        <begin position="213"/>
        <end position="229"/>
    </location>
</feature>
<evidence type="ECO:0000256" key="6">
    <source>
        <dbReference type="SAM" id="MobiDB-lite"/>
    </source>
</evidence>
<feature type="compositionally biased region" description="Pro residues" evidence="6">
    <location>
        <begin position="1"/>
        <end position="11"/>
    </location>
</feature>
<comment type="subcellular location">
    <subcellularLocation>
        <location evidence="1">Membrane</location>
        <topology evidence="1">Multi-pass membrane protein</topology>
    </subcellularLocation>
</comment>
<accession>A0A212U237</accession>
<dbReference type="GO" id="GO:0015648">
    <property type="term" value="F:lipid-linked peptidoglycan transporter activity"/>
    <property type="evidence" value="ECO:0007669"/>
    <property type="project" value="TreeGrafter"/>
</dbReference>
<evidence type="ECO:0000256" key="4">
    <source>
        <dbReference type="ARBA" id="ARBA00022989"/>
    </source>
</evidence>
<keyword evidence="3" id="KW-0133">Cell shape</keyword>
<feature type="transmembrane region" description="Helical" evidence="7">
    <location>
        <begin position="236"/>
        <end position="256"/>
    </location>
</feature>
<dbReference type="GO" id="GO:0008360">
    <property type="term" value="P:regulation of cell shape"/>
    <property type="evidence" value="ECO:0007669"/>
    <property type="project" value="UniProtKB-KW"/>
</dbReference>
<dbReference type="PANTHER" id="PTHR30474">
    <property type="entry name" value="CELL CYCLE PROTEIN"/>
    <property type="match status" value="1"/>
</dbReference>
<sequence>MSGPWPEPVPSSRPEHSRAAVGSVLEETPHAEVPHRYAAPEGARSPGSFPPEPRGAMHLLGHSDWPLLGASLALSLFGAAMVFSATNVDAGAATGVRHVLNMLVGIVLCVVLSRLDVYRLRPFTPLAVLLGWAGLVLVVLIGTTIAGAKSWISIGGFTIQPTEFMKVALCLGLAAALSHRLRPQVAAPGFWKVVLAWALALFTIGLVMLQPDLGSALVIGAMALGVVSLSGVNRWWILGTVLGAVTVATVAIRGGFLAEHQMARLTSFLNPEDDPLNTGFQMIQSRNAIGSGGVFGQGYLQGAQTQSGYLPVADSDFIFAVIGEELGLVGGAVTVGLIAFIVLRTLSIAQRTTDVFPRLVLVGVATWFGVQSFENIGMTMGTMPMTGVPLPFVSYGGTSMFACWMGIGLVNAVAIAQRKER</sequence>
<evidence type="ECO:0000313" key="8">
    <source>
        <dbReference type="EMBL" id="SNC72327.1"/>
    </source>
</evidence>
<name>A0A212U237_9MICO</name>
<dbReference type="Pfam" id="PF01098">
    <property type="entry name" value="FTSW_RODA_SPOVE"/>
    <property type="match status" value="1"/>
</dbReference>
<keyword evidence="2 7" id="KW-0812">Transmembrane</keyword>
<evidence type="ECO:0000256" key="3">
    <source>
        <dbReference type="ARBA" id="ARBA00022960"/>
    </source>
</evidence>
<dbReference type="RefSeq" id="WP_088818713.1">
    <property type="nucleotide sequence ID" value="NZ_FYEZ01000002.1"/>
</dbReference>